<feature type="compositionally biased region" description="Basic and acidic residues" evidence="1">
    <location>
        <begin position="7"/>
        <end position="16"/>
    </location>
</feature>
<feature type="region of interest" description="Disordered" evidence="1">
    <location>
        <begin position="1"/>
        <end position="26"/>
    </location>
</feature>
<reference evidence="3" key="1">
    <citation type="journal article" date="2019" name="Int. J. Syst. Evol. Microbiol.">
        <title>The Global Catalogue of Microorganisms (GCM) 10K type strain sequencing project: providing services to taxonomists for standard genome sequencing and annotation.</title>
        <authorList>
            <consortium name="The Broad Institute Genomics Platform"/>
            <consortium name="The Broad Institute Genome Sequencing Center for Infectious Disease"/>
            <person name="Wu L."/>
            <person name="Ma J."/>
        </authorList>
    </citation>
    <scope>NUCLEOTIDE SEQUENCE [LARGE SCALE GENOMIC DNA]</scope>
    <source>
        <strain evidence="3">CCUG 53915</strain>
    </source>
</reference>
<feature type="non-terminal residue" evidence="2">
    <location>
        <position position="1"/>
    </location>
</feature>
<proteinExistence type="predicted"/>
<dbReference type="EMBL" id="JBHTLT010000069">
    <property type="protein sequence ID" value="MFD1205711.1"/>
    <property type="molecule type" value="Genomic_DNA"/>
</dbReference>
<comment type="caution">
    <text evidence="2">The sequence shown here is derived from an EMBL/GenBank/DDBJ whole genome shotgun (WGS) entry which is preliminary data.</text>
</comment>
<evidence type="ECO:0000313" key="2">
    <source>
        <dbReference type="EMBL" id="MFD1205711.1"/>
    </source>
</evidence>
<evidence type="ECO:0000313" key="3">
    <source>
        <dbReference type="Proteomes" id="UP001597231"/>
    </source>
</evidence>
<keyword evidence="3" id="KW-1185">Reference proteome</keyword>
<evidence type="ECO:0000256" key="1">
    <source>
        <dbReference type="SAM" id="MobiDB-lite"/>
    </source>
</evidence>
<gene>
    <name evidence="2" type="ORF">ACFQ38_11430</name>
</gene>
<organism evidence="2 3">
    <name type="scientific">Sporosarcina contaminans</name>
    <dbReference type="NCBI Taxonomy" id="633403"/>
    <lineage>
        <taxon>Bacteria</taxon>
        <taxon>Bacillati</taxon>
        <taxon>Bacillota</taxon>
        <taxon>Bacilli</taxon>
        <taxon>Bacillales</taxon>
        <taxon>Caryophanaceae</taxon>
        <taxon>Sporosarcina</taxon>
    </lineage>
</organism>
<name>A0ABW3TY47_9BACL</name>
<sequence length="153" mass="17342">KADEHEDVTPECHTKDAPANTQKSINNTLDTGIAESVDKKEAVKNVEEVKANIKRGLRDKMPAYLYDIMAPYFDLDDLYRAYGTLLRGKASIDKTIMFESNEGLFTDAVLSVINAYKRGVVHNLFAVLFTAAQDTAAQIYRQQNYVVPHWLQW</sequence>
<dbReference type="Proteomes" id="UP001597231">
    <property type="component" value="Unassembled WGS sequence"/>
</dbReference>
<accession>A0ABW3TY47</accession>
<dbReference type="RefSeq" id="WP_381480989.1">
    <property type="nucleotide sequence ID" value="NZ_JBHTLT010000069.1"/>
</dbReference>
<protein>
    <submittedName>
        <fullName evidence="2">Uncharacterized protein</fullName>
    </submittedName>
</protein>